<reference evidence="2 3" key="1">
    <citation type="journal article" date="2016" name="Front. Microbiol.">
        <title>Comparative Genomics Analysis of Streptomyces Species Reveals Their Adaptation to the Marine Environment and Their Diversity at the Genomic Level.</title>
        <authorList>
            <person name="Tian X."/>
            <person name="Zhang Z."/>
            <person name="Yang T."/>
            <person name="Chen M."/>
            <person name="Li J."/>
            <person name="Chen F."/>
            <person name="Yang J."/>
            <person name="Li W."/>
            <person name="Zhang B."/>
            <person name="Zhang Z."/>
            <person name="Wu J."/>
            <person name="Zhang C."/>
            <person name="Long L."/>
            <person name="Xiao J."/>
        </authorList>
    </citation>
    <scope>NUCLEOTIDE SEQUENCE [LARGE SCALE GENOMIC DNA]</scope>
    <source>
        <strain evidence="2 3">SCSIO 10429</strain>
    </source>
</reference>
<dbReference type="InterPro" id="IPR043917">
    <property type="entry name" value="DUF5753"/>
</dbReference>
<dbReference type="GO" id="GO:0003677">
    <property type="term" value="F:DNA binding"/>
    <property type="evidence" value="ECO:0007669"/>
    <property type="project" value="UniProtKB-KW"/>
</dbReference>
<dbReference type="CDD" id="cd00093">
    <property type="entry name" value="HTH_XRE"/>
    <property type="match status" value="1"/>
</dbReference>
<organism evidence="2 3">
    <name type="scientific">Streptomyces nanshensis</name>
    <dbReference type="NCBI Taxonomy" id="518642"/>
    <lineage>
        <taxon>Bacteria</taxon>
        <taxon>Bacillati</taxon>
        <taxon>Actinomycetota</taxon>
        <taxon>Actinomycetes</taxon>
        <taxon>Kitasatosporales</taxon>
        <taxon>Streptomycetaceae</taxon>
        <taxon>Streptomyces</taxon>
    </lineage>
</organism>
<dbReference type="InterPro" id="IPR010982">
    <property type="entry name" value="Lambda_DNA-bd_dom_sf"/>
</dbReference>
<dbReference type="PROSITE" id="PS50943">
    <property type="entry name" value="HTH_CROC1"/>
    <property type="match status" value="1"/>
</dbReference>
<evidence type="ECO:0000313" key="2">
    <source>
        <dbReference type="EMBL" id="OEV14228.1"/>
    </source>
</evidence>
<sequence length="279" mass="31752">MTDGEEPDTDNPTPNPVHEILGKQIKHLRDQAGLTQAQFGKRAGYSPDLVASVERGRRPPKPPFIAAVERFLDARGLLQAVEDDIDKARFHYPAFFREFAQLETEAVELHEYATMVVPGLLQTEDYARALFTMRRPLLDEETIEQRVAARLARQEIFNRWPPPTLSFVIEEVVLHRPFGGKEVLRGQLRQLLTFGAMRHVELQVMPTSRVDHPGVAGPIILLEPRDQPKLAYGEVHDRSVWFSQRDAVRTAETRYGIIRAQALTPHESLDLIEKLLGEE</sequence>
<dbReference type="RefSeq" id="WP_070014386.1">
    <property type="nucleotide sequence ID" value="NZ_LJGW01000012.1"/>
</dbReference>
<feature type="domain" description="HTH cro/C1-type" evidence="1">
    <location>
        <begin position="25"/>
        <end position="78"/>
    </location>
</feature>
<dbReference type="Gene3D" id="1.10.260.40">
    <property type="entry name" value="lambda repressor-like DNA-binding domains"/>
    <property type="match status" value="1"/>
</dbReference>
<dbReference type="Pfam" id="PF13560">
    <property type="entry name" value="HTH_31"/>
    <property type="match status" value="1"/>
</dbReference>
<keyword evidence="3" id="KW-1185">Reference proteome</keyword>
<dbReference type="PATRIC" id="fig|518642.10.peg.7319"/>
<dbReference type="Proteomes" id="UP000176005">
    <property type="component" value="Unassembled WGS sequence"/>
</dbReference>
<dbReference type="InterPro" id="IPR001387">
    <property type="entry name" value="Cro/C1-type_HTH"/>
</dbReference>
<accession>A0A1E7LDH8</accession>
<dbReference type="SMART" id="SM00530">
    <property type="entry name" value="HTH_XRE"/>
    <property type="match status" value="1"/>
</dbReference>
<dbReference type="EMBL" id="LJGW01000012">
    <property type="protein sequence ID" value="OEV14228.1"/>
    <property type="molecule type" value="Genomic_DNA"/>
</dbReference>
<gene>
    <name evidence="2" type="ORF">AN218_00210</name>
</gene>
<name>A0A1E7LDH8_9ACTN</name>
<keyword evidence="2" id="KW-0238">DNA-binding</keyword>
<dbReference type="Pfam" id="PF19054">
    <property type="entry name" value="DUF5753"/>
    <property type="match status" value="1"/>
</dbReference>
<dbReference type="AlphaFoldDB" id="A0A1E7LDH8"/>
<proteinExistence type="predicted"/>
<evidence type="ECO:0000259" key="1">
    <source>
        <dbReference type="PROSITE" id="PS50943"/>
    </source>
</evidence>
<comment type="caution">
    <text evidence="2">The sequence shown here is derived from an EMBL/GenBank/DDBJ whole genome shotgun (WGS) entry which is preliminary data.</text>
</comment>
<evidence type="ECO:0000313" key="3">
    <source>
        <dbReference type="Proteomes" id="UP000176005"/>
    </source>
</evidence>
<dbReference type="SUPFAM" id="SSF47413">
    <property type="entry name" value="lambda repressor-like DNA-binding domains"/>
    <property type="match status" value="1"/>
</dbReference>
<protein>
    <submittedName>
        <fullName evidence="2">DNA-binding protein</fullName>
    </submittedName>
</protein>